<evidence type="ECO:0000313" key="2">
    <source>
        <dbReference type="Proteomes" id="UP001196413"/>
    </source>
</evidence>
<name>A0AAD5M595_PARTN</name>
<dbReference type="Proteomes" id="UP001196413">
    <property type="component" value="Unassembled WGS sequence"/>
</dbReference>
<evidence type="ECO:0000313" key="1">
    <source>
        <dbReference type="EMBL" id="KAJ1350798.1"/>
    </source>
</evidence>
<protein>
    <submittedName>
        <fullName evidence="1">Uncharacterized protein</fullName>
    </submittedName>
</protein>
<proteinExistence type="predicted"/>
<comment type="caution">
    <text evidence="1">The sequence shown here is derived from an EMBL/GenBank/DDBJ whole genome shotgun (WGS) entry which is preliminary data.</text>
</comment>
<gene>
    <name evidence="1" type="ORF">KIN20_006680</name>
</gene>
<keyword evidence="2" id="KW-1185">Reference proteome</keyword>
<dbReference type="AlphaFoldDB" id="A0AAD5M595"/>
<dbReference type="EMBL" id="JAHQIW010000944">
    <property type="protein sequence ID" value="KAJ1350798.1"/>
    <property type="molecule type" value="Genomic_DNA"/>
</dbReference>
<reference evidence="1" key="1">
    <citation type="submission" date="2021-06" db="EMBL/GenBank/DDBJ databases">
        <title>Parelaphostrongylus tenuis whole genome reference sequence.</title>
        <authorList>
            <person name="Garwood T.J."/>
            <person name="Larsen P.A."/>
            <person name="Fountain-Jones N.M."/>
            <person name="Garbe J.R."/>
            <person name="Macchietto M.G."/>
            <person name="Kania S.A."/>
            <person name="Gerhold R.W."/>
            <person name="Richards J.E."/>
            <person name="Wolf T.M."/>
        </authorList>
    </citation>
    <scope>NUCLEOTIDE SEQUENCE</scope>
    <source>
        <strain evidence="1">MNPRO001-30</strain>
        <tissue evidence="1">Meninges</tissue>
    </source>
</reference>
<organism evidence="1 2">
    <name type="scientific">Parelaphostrongylus tenuis</name>
    <name type="common">Meningeal worm</name>
    <dbReference type="NCBI Taxonomy" id="148309"/>
    <lineage>
        <taxon>Eukaryota</taxon>
        <taxon>Metazoa</taxon>
        <taxon>Ecdysozoa</taxon>
        <taxon>Nematoda</taxon>
        <taxon>Chromadorea</taxon>
        <taxon>Rhabditida</taxon>
        <taxon>Rhabditina</taxon>
        <taxon>Rhabditomorpha</taxon>
        <taxon>Strongyloidea</taxon>
        <taxon>Metastrongylidae</taxon>
        <taxon>Parelaphostrongylus</taxon>
    </lineage>
</organism>
<accession>A0AAD5M595</accession>
<sequence length="106" mass="12161">MGIKVLVRRQKRLWTDGLSDSKKATLISKTCLVMAGHKFRTKVTCNTLWMLSLRRALAEFGQLSELISLDVANNRLLAAEQFSEQHALPIQERREINLSSMQYGLW</sequence>